<dbReference type="InterPro" id="IPR007730">
    <property type="entry name" value="SPOR-like_dom"/>
</dbReference>
<feature type="region of interest" description="Disordered" evidence="17">
    <location>
        <begin position="804"/>
        <end position="830"/>
    </location>
</feature>
<reference evidence="20 21" key="1">
    <citation type="journal article" date="2016" name="Nat. Commun.">
        <title>Thousands of microbial genomes shed light on interconnected biogeochemical processes in an aquifer system.</title>
        <authorList>
            <person name="Anantharaman K."/>
            <person name="Brown C.T."/>
            <person name="Hug L.A."/>
            <person name="Sharon I."/>
            <person name="Castelle C.J."/>
            <person name="Probst A.J."/>
            <person name="Thomas B.C."/>
            <person name="Singh A."/>
            <person name="Wilkins M.J."/>
            <person name="Karaoz U."/>
            <person name="Brodie E.L."/>
            <person name="Williams K.H."/>
            <person name="Hubbard S.S."/>
            <person name="Banfield J.F."/>
        </authorList>
    </citation>
    <scope>NUCLEOTIDE SEQUENCE [LARGE SCALE GENOMIC DNA]</scope>
    <source>
        <strain evidence="21">RIFCSPLOWO2_12_FULL_64_10</strain>
    </source>
</reference>
<sequence length="1006" mass="111452">MPQYDVNLRDYWRIVRKRKAIIIFAAVMLGFFAMIATLLSRPAPIYRAEAKVRFQISQVMENPLGGRTVSYASGTEDLETQKEIITSYEVLERVALRMGRLDTTVARSPSEREEQRINAILSLRGKVSAEPEGATSIMNISVTDGRPQQARDLANAIVETYRDYNRETANRQASKSREFILSQRNAIRDSVAQLEQQIKDFRLRENMMSVESQTALVMGRMNAAEAVLKQTQSAIQNIDRVLGGIQSDVAAAERTLATVLPEEGGGAFAQLHAQLTDLNVRRNALLVEFTEQHPQVKEIDARKRDVIRDMLQALRNRREALRRQEQLQQAALDEERQAYQKLPELGLTLVNLEQQLNLKGELLLFYERQAQEAEIRQKEEVQEVEIIQRALLPDAPINPSSPTTTSAVGTILGLILGVVFAFIAETLDTSIGTIEDVEEYLQVSVVGIIPYIDIDEVKESLIRKGVSAQDTETLERRARLASHFDPQSTLAESYRALRTNIQFVNVERGAKVISVTSASNQEGKSITVANLAMTMAQAGNRVLLVDCDLRRPTVYRMFGLDREPGLTDVILGNYEWRDVVRTVTDIMTGGLGMEDIMMTPGMDNLNIITSGAIPPNPAEITDSRRMNEFIAQVREAYDVVLFDSPPVLQATDATVLGTKVDGVLMLYKIGQVSRGALRRAKLQLDNVNVPVLGVILNGLRAEVSEDFQDLRYYTYYAYGSEAKELTRTERLQKKLTSIAETLQRARGWFRRADREEPPPPPAEVELEIEPTWWDLTAKILLYLLLGGLVVLGLLWQIGFFDAPRRSSPPPPQRRGSQGQMKSGKASQTRVSLTVYTEPDAGDQDIQRPAFSVQRSEAVPLSPPLSISPSGGIGAQDSAGPSDGPAEDRPASGARPVSPQAERRFAVQAGAFKDQRRAARLTQRLRKSGYDARTVPVEARTSDALTRVVIVGFDSPQAAGGKAHRLRRSGLAPRAAVVDLGPQTADSTGAKWAAIDNDRVAPAVAPR</sequence>
<evidence type="ECO:0000256" key="14">
    <source>
        <dbReference type="ARBA" id="ARBA00023137"/>
    </source>
</evidence>
<dbReference type="PANTHER" id="PTHR32309">
    <property type="entry name" value="TYROSINE-PROTEIN KINASE"/>
    <property type="match status" value="1"/>
</dbReference>
<evidence type="ECO:0000256" key="18">
    <source>
        <dbReference type="SAM" id="Phobius"/>
    </source>
</evidence>
<dbReference type="InterPro" id="IPR036680">
    <property type="entry name" value="SPOR-like_sf"/>
</dbReference>
<dbReference type="Gene3D" id="3.30.70.1070">
    <property type="entry name" value="Sporulation related repeat"/>
    <property type="match status" value="1"/>
</dbReference>
<comment type="similarity">
    <text evidence="2">Belongs to the CpsD/CapB family.</text>
</comment>
<dbReference type="Pfam" id="PF13614">
    <property type="entry name" value="AAA_31"/>
    <property type="match status" value="1"/>
</dbReference>
<feature type="domain" description="SPOR" evidence="19">
    <location>
        <begin position="898"/>
        <end position="978"/>
    </location>
</feature>
<dbReference type="GO" id="GO:0005524">
    <property type="term" value="F:ATP binding"/>
    <property type="evidence" value="ECO:0007669"/>
    <property type="project" value="UniProtKB-KW"/>
</dbReference>
<name>A0A1F6D431_HANXR</name>
<evidence type="ECO:0000256" key="3">
    <source>
        <dbReference type="ARBA" id="ARBA00008883"/>
    </source>
</evidence>
<keyword evidence="7" id="KW-0808">Transferase</keyword>
<comment type="subcellular location">
    <subcellularLocation>
        <location evidence="1">Cell inner membrane</location>
        <topology evidence="1">Multi-pass membrane protein</topology>
    </subcellularLocation>
</comment>
<gene>
    <name evidence="20" type="ORF">A3F84_25555</name>
</gene>
<proteinExistence type="inferred from homology"/>
<dbReference type="SUPFAM" id="SSF52540">
    <property type="entry name" value="P-loop containing nucleoside triphosphate hydrolases"/>
    <property type="match status" value="1"/>
</dbReference>
<dbReference type="NCBIfam" id="TIGR01007">
    <property type="entry name" value="eps_fam"/>
    <property type="match status" value="1"/>
</dbReference>
<dbReference type="EMBL" id="MFKF01000044">
    <property type="protein sequence ID" value="OGG56176.1"/>
    <property type="molecule type" value="Genomic_DNA"/>
</dbReference>
<evidence type="ECO:0000256" key="4">
    <source>
        <dbReference type="ARBA" id="ARBA00011903"/>
    </source>
</evidence>
<evidence type="ECO:0000256" key="5">
    <source>
        <dbReference type="ARBA" id="ARBA00022475"/>
    </source>
</evidence>
<organism evidence="20 21">
    <name type="scientific">Handelsmanbacteria sp. (strain RIFCSPLOWO2_12_FULL_64_10)</name>
    <dbReference type="NCBI Taxonomy" id="1817868"/>
    <lineage>
        <taxon>Bacteria</taxon>
        <taxon>Candidatus Handelsmaniibacteriota</taxon>
    </lineage>
</organism>
<protein>
    <recommendedName>
        <fullName evidence="4">non-specific protein-tyrosine kinase</fullName>
        <ecNumber evidence="4">2.7.10.2</ecNumber>
    </recommendedName>
</protein>
<evidence type="ECO:0000256" key="13">
    <source>
        <dbReference type="ARBA" id="ARBA00023136"/>
    </source>
</evidence>
<dbReference type="Gene3D" id="3.40.50.300">
    <property type="entry name" value="P-loop containing nucleotide triphosphate hydrolases"/>
    <property type="match status" value="1"/>
</dbReference>
<evidence type="ECO:0000256" key="16">
    <source>
        <dbReference type="SAM" id="Coils"/>
    </source>
</evidence>
<dbReference type="GO" id="GO:0004715">
    <property type="term" value="F:non-membrane spanning protein tyrosine kinase activity"/>
    <property type="evidence" value="ECO:0007669"/>
    <property type="project" value="UniProtKB-EC"/>
</dbReference>
<accession>A0A1F6D431</accession>
<comment type="catalytic activity">
    <reaction evidence="15">
        <text>L-tyrosyl-[protein] + ATP = O-phospho-L-tyrosyl-[protein] + ADP + H(+)</text>
        <dbReference type="Rhea" id="RHEA:10596"/>
        <dbReference type="Rhea" id="RHEA-COMP:10136"/>
        <dbReference type="Rhea" id="RHEA-COMP:20101"/>
        <dbReference type="ChEBI" id="CHEBI:15378"/>
        <dbReference type="ChEBI" id="CHEBI:30616"/>
        <dbReference type="ChEBI" id="CHEBI:46858"/>
        <dbReference type="ChEBI" id="CHEBI:61978"/>
        <dbReference type="ChEBI" id="CHEBI:456216"/>
        <dbReference type="EC" id="2.7.10.2"/>
    </reaction>
</comment>
<dbReference type="InterPro" id="IPR050445">
    <property type="entry name" value="Bact_polysacc_biosynth/exp"/>
</dbReference>
<evidence type="ECO:0000256" key="7">
    <source>
        <dbReference type="ARBA" id="ARBA00022679"/>
    </source>
</evidence>
<dbReference type="EC" id="2.7.10.2" evidence="4"/>
<evidence type="ECO:0000256" key="12">
    <source>
        <dbReference type="ARBA" id="ARBA00022989"/>
    </source>
</evidence>
<dbReference type="PROSITE" id="PS51724">
    <property type="entry name" value="SPOR"/>
    <property type="match status" value="1"/>
</dbReference>
<dbReference type="GO" id="GO:0042802">
    <property type="term" value="F:identical protein binding"/>
    <property type="evidence" value="ECO:0007669"/>
    <property type="project" value="UniProtKB-ARBA"/>
</dbReference>
<evidence type="ECO:0000256" key="8">
    <source>
        <dbReference type="ARBA" id="ARBA00022692"/>
    </source>
</evidence>
<evidence type="ECO:0000313" key="21">
    <source>
        <dbReference type="Proteomes" id="UP000178606"/>
    </source>
</evidence>
<dbReference type="InterPro" id="IPR003856">
    <property type="entry name" value="LPS_length_determ_N"/>
</dbReference>
<dbReference type="CDD" id="cd05387">
    <property type="entry name" value="BY-kinase"/>
    <property type="match status" value="1"/>
</dbReference>
<evidence type="ECO:0000256" key="6">
    <source>
        <dbReference type="ARBA" id="ARBA00022519"/>
    </source>
</evidence>
<evidence type="ECO:0000256" key="15">
    <source>
        <dbReference type="ARBA" id="ARBA00051245"/>
    </source>
</evidence>
<feature type="coiled-coil region" evidence="16">
    <location>
        <begin position="304"/>
        <end position="338"/>
    </location>
</feature>
<dbReference type="InterPro" id="IPR027417">
    <property type="entry name" value="P-loop_NTPase"/>
</dbReference>
<dbReference type="SUPFAM" id="SSF110997">
    <property type="entry name" value="Sporulation related repeat"/>
    <property type="match status" value="1"/>
</dbReference>
<comment type="similarity">
    <text evidence="3">Belongs to the etk/wzc family.</text>
</comment>
<keyword evidence="5" id="KW-1003">Cell membrane</keyword>
<evidence type="ECO:0000256" key="11">
    <source>
        <dbReference type="ARBA" id="ARBA00022840"/>
    </source>
</evidence>
<evidence type="ECO:0000259" key="19">
    <source>
        <dbReference type="PROSITE" id="PS51724"/>
    </source>
</evidence>
<keyword evidence="13 18" id="KW-0472">Membrane</keyword>
<dbReference type="PANTHER" id="PTHR32309:SF13">
    <property type="entry name" value="FERRIC ENTEROBACTIN TRANSPORT PROTEIN FEPE"/>
    <property type="match status" value="1"/>
</dbReference>
<dbReference type="InterPro" id="IPR005702">
    <property type="entry name" value="Wzc-like_C"/>
</dbReference>
<dbReference type="FunFam" id="3.40.50.300:FF:000527">
    <property type="entry name" value="Tyrosine-protein kinase etk"/>
    <property type="match status" value="1"/>
</dbReference>
<keyword evidence="14" id="KW-0829">Tyrosine-protein kinase</keyword>
<keyword evidence="11" id="KW-0067">ATP-binding</keyword>
<evidence type="ECO:0000313" key="20">
    <source>
        <dbReference type="EMBL" id="OGG56176.1"/>
    </source>
</evidence>
<evidence type="ECO:0000256" key="9">
    <source>
        <dbReference type="ARBA" id="ARBA00022741"/>
    </source>
</evidence>
<dbReference type="Pfam" id="PF02706">
    <property type="entry name" value="Wzz"/>
    <property type="match status" value="1"/>
</dbReference>
<keyword evidence="10" id="KW-0418">Kinase</keyword>
<feature type="region of interest" description="Disordered" evidence="17">
    <location>
        <begin position="852"/>
        <end position="899"/>
    </location>
</feature>
<keyword evidence="6" id="KW-0997">Cell inner membrane</keyword>
<feature type="transmembrane region" description="Helical" evidence="18">
    <location>
        <begin position="20"/>
        <end position="39"/>
    </location>
</feature>
<dbReference type="InterPro" id="IPR025669">
    <property type="entry name" value="AAA_dom"/>
</dbReference>
<evidence type="ECO:0000256" key="17">
    <source>
        <dbReference type="SAM" id="MobiDB-lite"/>
    </source>
</evidence>
<dbReference type="Proteomes" id="UP000178606">
    <property type="component" value="Unassembled WGS sequence"/>
</dbReference>
<dbReference type="Pfam" id="PF05036">
    <property type="entry name" value="SPOR"/>
    <property type="match status" value="1"/>
</dbReference>
<comment type="caution">
    <text evidence="20">The sequence shown here is derived from an EMBL/GenBank/DDBJ whole genome shotgun (WGS) entry which is preliminary data.</text>
</comment>
<evidence type="ECO:0000256" key="1">
    <source>
        <dbReference type="ARBA" id="ARBA00004429"/>
    </source>
</evidence>
<dbReference type="GO" id="GO:0042834">
    <property type="term" value="F:peptidoglycan binding"/>
    <property type="evidence" value="ECO:0007669"/>
    <property type="project" value="InterPro"/>
</dbReference>
<dbReference type="AlphaFoldDB" id="A0A1F6D431"/>
<evidence type="ECO:0000256" key="10">
    <source>
        <dbReference type="ARBA" id="ARBA00022777"/>
    </source>
</evidence>
<evidence type="ECO:0000256" key="2">
    <source>
        <dbReference type="ARBA" id="ARBA00007316"/>
    </source>
</evidence>
<keyword evidence="16" id="KW-0175">Coiled coil</keyword>
<keyword evidence="8 18" id="KW-0812">Transmembrane</keyword>
<keyword evidence="9" id="KW-0547">Nucleotide-binding</keyword>
<keyword evidence="12 18" id="KW-1133">Transmembrane helix</keyword>
<dbReference type="GO" id="GO:0005886">
    <property type="term" value="C:plasma membrane"/>
    <property type="evidence" value="ECO:0007669"/>
    <property type="project" value="UniProtKB-SubCell"/>
</dbReference>